<keyword evidence="7" id="KW-1185">Reference proteome</keyword>
<dbReference type="Proteomes" id="UP000019384">
    <property type="component" value="Unassembled WGS sequence"/>
</dbReference>
<evidence type="ECO:0000256" key="5">
    <source>
        <dbReference type="ARBA" id="ARBA00034865"/>
    </source>
</evidence>
<comment type="subcellular location">
    <subcellularLocation>
        <location evidence="1">Cytoplasm</location>
        <location evidence="1">Cytoskeleton</location>
    </subcellularLocation>
</comment>
<organism evidence="6 7">
    <name type="scientific">Kuraishia capsulata CBS 1993</name>
    <dbReference type="NCBI Taxonomy" id="1382522"/>
    <lineage>
        <taxon>Eukaryota</taxon>
        <taxon>Fungi</taxon>
        <taxon>Dikarya</taxon>
        <taxon>Ascomycota</taxon>
        <taxon>Saccharomycotina</taxon>
        <taxon>Pichiomycetes</taxon>
        <taxon>Pichiales</taxon>
        <taxon>Pichiaceae</taxon>
        <taxon>Kuraishia</taxon>
    </lineage>
</organism>
<dbReference type="AlphaFoldDB" id="W6MLW2"/>
<name>W6MLW2_9ASCO</name>
<protein>
    <recommendedName>
        <fullName evidence="5">Dynactin subunit 5</fullName>
    </recommendedName>
</protein>
<evidence type="ECO:0000313" key="7">
    <source>
        <dbReference type="Proteomes" id="UP000019384"/>
    </source>
</evidence>
<evidence type="ECO:0000256" key="1">
    <source>
        <dbReference type="ARBA" id="ARBA00004245"/>
    </source>
</evidence>
<evidence type="ECO:0000313" key="6">
    <source>
        <dbReference type="EMBL" id="CDK25877.1"/>
    </source>
</evidence>
<dbReference type="Gene3D" id="2.160.10.10">
    <property type="entry name" value="Hexapeptide repeat proteins"/>
    <property type="match status" value="1"/>
</dbReference>
<dbReference type="PANTHER" id="PTHR46126">
    <property type="entry name" value="DYNACTIN SUBUNIT 5"/>
    <property type="match status" value="1"/>
</dbReference>
<dbReference type="Pfam" id="PF21711">
    <property type="entry name" value="DCTN5"/>
    <property type="match status" value="1"/>
</dbReference>
<dbReference type="HOGENOM" id="CLU_088622_1_0_1"/>
<dbReference type="PANTHER" id="PTHR46126:SF1">
    <property type="entry name" value="DYNACTIN SUBUNIT 5"/>
    <property type="match status" value="1"/>
</dbReference>
<proteinExistence type="inferred from homology"/>
<dbReference type="GO" id="GO:0005869">
    <property type="term" value="C:dynactin complex"/>
    <property type="evidence" value="ECO:0007669"/>
    <property type="project" value="TreeGrafter"/>
</dbReference>
<dbReference type="GeneID" id="34519276"/>
<evidence type="ECO:0000256" key="2">
    <source>
        <dbReference type="ARBA" id="ARBA00022490"/>
    </source>
</evidence>
<dbReference type="EMBL" id="HG793126">
    <property type="protein sequence ID" value="CDK25877.1"/>
    <property type="molecule type" value="Genomic_DNA"/>
</dbReference>
<evidence type="ECO:0000256" key="3">
    <source>
        <dbReference type="ARBA" id="ARBA00023212"/>
    </source>
</evidence>
<comment type="similarity">
    <text evidence="4">Belongs to the dynactin subunits 5/6 family. Dynactin subunit 5 subfamily.</text>
</comment>
<accession>W6MLW2</accession>
<reference evidence="6" key="1">
    <citation type="submission" date="2013-12" db="EMBL/GenBank/DDBJ databases">
        <authorList>
            <person name="Genoscope - CEA"/>
        </authorList>
    </citation>
    <scope>NUCLEOTIDE SEQUENCE</scope>
    <source>
        <strain evidence="6">CBS 1993</strain>
    </source>
</reference>
<reference evidence="6" key="2">
    <citation type="submission" date="2014-02" db="EMBL/GenBank/DDBJ databases">
        <title>Complete DNA sequence of /Kuraishia capsulata/ illustrates novel genomic features among budding yeasts (/Saccharomycotina/).</title>
        <authorList>
            <person name="Morales L."/>
            <person name="Noel B."/>
            <person name="Porcel B."/>
            <person name="Marcet-Houben M."/>
            <person name="Hullo M-F."/>
            <person name="Sacerdot C."/>
            <person name="Tekaia F."/>
            <person name="Leh-Louis V."/>
            <person name="Despons L."/>
            <person name="Khanna V."/>
            <person name="Aury J-M."/>
            <person name="Barbe V."/>
            <person name="Couloux A."/>
            <person name="Labadie K."/>
            <person name="Pelletier E."/>
            <person name="Souciet J-L."/>
            <person name="Boekhout T."/>
            <person name="Gabaldon T."/>
            <person name="Wincker P."/>
            <person name="Dujon B."/>
        </authorList>
    </citation>
    <scope>NUCLEOTIDE SEQUENCE</scope>
    <source>
        <strain evidence="6">CBS 1993</strain>
    </source>
</reference>
<gene>
    <name evidence="6" type="ORF">KUCA_T00001848001</name>
</gene>
<keyword evidence="2" id="KW-0963">Cytoplasm</keyword>
<keyword evidence="3" id="KW-0206">Cytoskeleton</keyword>
<dbReference type="InterPro" id="IPR011004">
    <property type="entry name" value="Trimer_LpxA-like_sf"/>
</dbReference>
<dbReference type="InterPro" id="IPR047125">
    <property type="entry name" value="DCTN5"/>
</dbReference>
<dbReference type="SUPFAM" id="SSF51161">
    <property type="entry name" value="Trimeric LpxA-like enzymes"/>
    <property type="match status" value="1"/>
</dbReference>
<dbReference type="STRING" id="1382522.W6MLW2"/>
<evidence type="ECO:0000256" key="4">
    <source>
        <dbReference type="ARBA" id="ARBA00034706"/>
    </source>
</evidence>
<dbReference type="RefSeq" id="XP_022457888.1">
    <property type="nucleotide sequence ID" value="XM_022604070.1"/>
</dbReference>
<sequence length="167" mass="17913">MDYITTQSNNRIHRGSRIKGSSNIQIQGNTLVEECVIDAHEAIPDGSPTIVIGKYCILGRGVELKPPVSTSGVHPSAVGSYVLIGENCKIASAAIGSRVIVGEGCVLGNGSIIHDCCILDPGLVVPGKYVVPPFSHVLKWGDAFKVRHLNESHKLRIELLARRRVIA</sequence>
<dbReference type="OrthoDB" id="417208at2759"/>